<dbReference type="RefSeq" id="WP_204078305.1">
    <property type="nucleotide sequence ID" value="NZ_BAABHI010000079.1"/>
</dbReference>
<dbReference type="AlphaFoldDB" id="A0A8J3XI88"/>
<evidence type="ECO:0000313" key="2">
    <source>
        <dbReference type="EMBL" id="GII42892.1"/>
    </source>
</evidence>
<name>A0A8J3XI88_9ACTN</name>
<feature type="region of interest" description="Disordered" evidence="1">
    <location>
        <begin position="1"/>
        <end position="21"/>
    </location>
</feature>
<dbReference type="Proteomes" id="UP000622547">
    <property type="component" value="Unassembled WGS sequence"/>
</dbReference>
<sequence>MLSTVTTASREKLSDAARDVREAGGTPTQIFATIARILAGPAGTDEEFTTHLDDIGQTASFFWDDLCHQVEDKTGTRPYSPDATFDELTGDMLDDVLNWVVIYHAEEAEPPAPPIVLADSLLNGLRKAAALKVEYGDHYGPVRAQLHEVLVTLLGTQSVDRDLAVAAIDHALVTGKFIAEAVAHADGQL</sequence>
<feature type="compositionally biased region" description="Basic and acidic residues" evidence="1">
    <location>
        <begin position="9"/>
        <end position="21"/>
    </location>
</feature>
<comment type="caution">
    <text evidence="2">The sequence shown here is derived from an EMBL/GenBank/DDBJ whole genome shotgun (WGS) entry which is preliminary data.</text>
</comment>
<protein>
    <submittedName>
        <fullName evidence="2">Uncharacterized protein</fullName>
    </submittedName>
</protein>
<proteinExistence type="predicted"/>
<reference evidence="2 3" key="1">
    <citation type="submission" date="2021-01" db="EMBL/GenBank/DDBJ databases">
        <title>Whole genome shotgun sequence of Planotetraspora phitsanulokensis NBRC 104273.</title>
        <authorList>
            <person name="Komaki H."/>
            <person name="Tamura T."/>
        </authorList>
    </citation>
    <scope>NUCLEOTIDE SEQUENCE [LARGE SCALE GENOMIC DNA]</scope>
    <source>
        <strain evidence="2 3">NBRC 104273</strain>
    </source>
</reference>
<evidence type="ECO:0000313" key="3">
    <source>
        <dbReference type="Proteomes" id="UP000622547"/>
    </source>
</evidence>
<dbReference type="EMBL" id="BOOP01000048">
    <property type="protein sequence ID" value="GII42892.1"/>
    <property type="molecule type" value="Genomic_DNA"/>
</dbReference>
<accession>A0A8J3XI88</accession>
<keyword evidence="3" id="KW-1185">Reference proteome</keyword>
<gene>
    <name evidence="2" type="ORF">Pph01_78950</name>
</gene>
<evidence type="ECO:0000256" key="1">
    <source>
        <dbReference type="SAM" id="MobiDB-lite"/>
    </source>
</evidence>
<organism evidence="2 3">
    <name type="scientific">Planotetraspora phitsanulokensis</name>
    <dbReference type="NCBI Taxonomy" id="575192"/>
    <lineage>
        <taxon>Bacteria</taxon>
        <taxon>Bacillati</taxon>
        <taxon>Actinomycetota</taxon>
        <taxon>Actinomycetes</taxon>
        <taxon>Streptosporangiales</taxon>
        <taxon>Streptosporangiaceae</taxon>
        <taxon>Planotetraspora</taxon>
    </lineage>
</organism>